<accession>A0ABT2X5Q4</accession>
<reference evidence="1 2" key="1">
    <citation type="submission" date="2022-10" db="EMBL/GenBank/DDBJ databases">
        <title>Defluviimonas sp. nov., isolated from ocean surface sediments.</title>
        <authorList>
            <person name="He W."/>
            <person name="Wang L."/>
            <person name="Zhang D.-F."/>
        </authorList>
    </citation>
    <scope>NUCLEOTIDE SEQUENCE [LARGE SCALE GENOMIC DNA]</scope>
    <source>
        <strain evidence="1 2">WL0024</strain>
    </source>
</reference>
<name>A0ABT2X5Q4_9RHOB</name>
<dbReference type="InterPro" id="IPR036287">
    <property type="entry name" value="Rv1873-like_sf"/>
</dbReference>
<dbReference type="InterPro" id="IPR014937">
    <property type="entry name" value="DUF1810"/>
</dbReference>
<keyword evidence="2" id="KW-1185">Reference proteome</keyword>
<dbReference type="Pfam" id="PF08837">
    <property type="entry name" value="DUF1810"/>
    <property type="match status" value="1"/>
</dbReference>
<sequence length="141" mass="15656">MPDLRRFHDAQGEAYETALAELRAGAKLSHWMWFIFPQLRGLGRSPTAQYFGIEDLAEARAYLADPVLLTRLTACAEALLLHDDRPAEAILGPIDALKLRSSATLFREAATGKTALLMQSLLDRFHGGHPCRRTLEALAEQ</sequence>
<protein>
    <submittedName>
        <fullName evidence="1">DUF1810 domain-containing protein</fullName>
    </submittedName>
</protein>
<comment type="caution">
    <text evidence="1">The sequence shown here is derived from an EMBL/GenBank/DDBJ whole genome shotgun (WGS) entry which is preliminary data.</text>
</comment>
<dbReference type="SUPFAM" id="SSF140736">
    <property type="entry name" value="Rv1873-like"/>
    <property type="match status" value="1"/>
</dbReference>
<proteinExistence type="predicted"/>
<organism evidence="1 2">
    <name type="scientific">Albidovulum salinarum</name>
    <dbReference type="NCBI Taxonomy" id="2984153"/>
    <lineage>
        <taxon>Bacteria</taxon>
        <taxon>Pseudomonadati</taxon>
        <taxon>Pseudomonadota</taxon>
        <taxon>Alphaproteobacteria</taxon>
        <taxon>Rhodobacterales</taxon>
        <taxon>Paracoccaceae</taxon>
        <taxon>Albidovulum</taxon>
    </lineage>
</organism>
<gene>
    <name evidence="1" type="ORF">OEZ60_03945</name>
</gene>
<evidence type="ECO:0000313" key="2">
    <source>
        <dbReference type="Proteomes" id="UP001209535"/>
    </source>
</evidence>
<dbReference type="RefSeq" id="WP_263333428.1">
    <property type="nucleotide sequence ID" value="NZ_JAOVQO010000003.1"/>
</dbReference>
<dbReference type="Proteomes" id="UP001209535">
    <property type="component" value="Unassembled WGS sequence"/>
</dbReference>
<dbReference type="Gene3D" id="1.25.40.380">
    <property type="entry name" value="Protein of unknown function DUF1810"/>
    <property type="match status" value="1"/>
</dbReference>
<evidence type="ECO:0000313" key="1">
    <source>
        <dbReference type="EMBL" id="MCU9847150.1"/>
    </source>
</evidence>
<dbReference type="EMBL" id="JAOVQO010000003">
    <property type="protein sequence ID" value="MCU9847150.1"/>
    <property type="molecule type" value="Genomic_DNA"/>
</dbReference>
<dbReference type="PIRSF" id="PIRSF008546">
    <property type="entry name" value="UCP008546"/>
    <property type="match status" value="1"/>
</dbReference>